<organism evidence="1 2">
    <name type="scientific">Micromonospora haikouensis</name>
    <dbReference type="NCBI Taxonomy" id="686309"/>
    <lineage>
        <taxon>Bacteria</taxon>
        <taxon>Bacillati</taxon>
        <taxon>Actinomycetota</taxon>
        <taxon>Actinomycetes</taxon>
        <taxon>Micromonosporales</taxon>
        <taxon>Micromonosporaceae</taxon>
        <taxon>Micromonospora</taxon>
    </lineage>
</organism>
<gene>
    <name evidence="1" type="ORF">GA0070558_122136</name>
</gene>
<proteinExistence type="predicted"/>
<dbReference type="RefSeq" id="WP_091283291.1">
    <property type="nucleotide sequence ID" value="NZ_FMCW01000022.1"/>
</dbReference>
<dbReference type="Proteomes" id="UP000199375">
    <property type="component" value="Unassembled WGS sequence"/>
</dbReference>
<protein>
    <submittedName>
        <fullName evidence="1">Uncharacterized protein</fullName>
    </submittedName>
</protein>
<dbReference type="AlphaFoldDB" id="A0A1C4X8M5"/>
<evidence type="ECO:0000313" key="2">
    <source>
        <dbReference type="Proteomes" id="UP000199375"/>
    </source>
</evidence>
<evidence type="ECO:0000313" key="1">
    <source>
        <dbReference type="EMBL" id="SCF04816.1"/>
    </source>
</evidence>
<dbReference type="EMBL" id="FMCW01000022">
    <property type="protein sequence ID" value="SCF04816.1"/>
    <property type="molecule type" value="Genomic_DNA"/>
</dbReference>
<name>A0A1C4X8M5_9ACTN</name>
<sequence>MSTDAPVEWAELAPQLVDAARQDRAGRLTIVRELVGPADRLADDTGCGTAGIRAGWSDPQVHVEPLRVDVPAETATLRGMLGAPADLGCASAAVHHAGDQQAAMDTLARRIAWLRPANLLTAADLDVWDRLRDPTDEAWLGQRYVLFRLSARSAHLGVCP</sequence>
<accession>A0A1C4X8M5</accession>
<reference evidence="1 2" key="1">
    <citation type="submission" date="2016-06" db="EMBL/GenBank/DDBJ databases">
        <authorList>
            <person name="Kjaerup R.B."/>
            <person name="Dalgaard T.S."/>
            <person name="Juul-Madsen H.R."/>
        </authorList>
    </citation>
    <scope>NUCLEOTIDE SEQUENCE [LARGE SCALE GENOMIC DNA]</scope>
    <source>
        <strain evidence="1 2">DSM 45626</strain>
    </source>
</reference>